<dbReference type="AlphaFoldDB" id="A0A0G1XKA0"/>
<dbReference type="EMBL" id="LCRF01000017">
    <property type="protein sequence ID" value="KKW31305.1"/>
    <property type="molecule type" value="Genomic_DNA"/>
</dbReference>
<organism evidence="1 2">
    <name type="scientific">Candidatus Kaiserbacteria bacterium GW2011_GWC2_52_8b</name>
    <dbReference type="NCBI Taxonomy" id="1618676"/>
    <lineage>
        <taxon>Bacteria</taxon>
        <taxon>Candidatus Kaiseribacteriota</taxon>
    </lineage>
</organism>
<evidence type="ECO:0000313" key="2">
    <source>
        <dbReference type="Proteomes" id="UP000034445"/>
    </source>
</evidence>
<gene>
    <name evidence="1" type="ORF">UY74_C0017G0004</name>
</gene>
<dbReference type="Proteomes" id="UP000034445">
    <property type="component" value="Unassembled WGS sequence"/>
</dbReference>
<proteinExistence type="predicted"/>
<evidence type="ECO:0000313" key="1">
    <source>
        <dbReference type="EMBL" id="KKW31305.1"/>
    </source>
</evidence>
<protein>
    <submittedName>
        <fullName evidence="1">Uncharacterized protein</fullName>
    </submittedName>
</protein>
<reference evidence="1 2" key="1">
    <citation type="journal article" date="2015" name="Nature">
        <title>rRNA introns, odd ribosomes, and small enigmatic genomes across a large radiation of phyla.</title>
        <authorList>
            <person name="Brown C.T."/>
            <person name="Hug L.A."/>
            <person name="Thomas B.C."/>
            <person name="Sharon I."/>
            <person name="Castelle C.J."/>
            <person name="Singh A."/>
            <person name="Wilkins M.J."/>
            <person name="Williams K.H."/>
            <person name="Banfield J.F."/>
        </authorList>
    </citation>
    <scope>NUCLEOTIDE SEQUENCE [LARGE SCALE GENOMIC DNA]</scope>
</reference>
<comment type="caution">
    <text evidence="1">The sequence shown here is derived from an EMBL/GenBank/DDBJ whole genome shotgun (WGS) entry which is preliminary data.</text>
</comment>
<sequence>MTKLSDEYTGSAYNSDPEWLVAEQERIAMRAAEEAMRVKDPNQRITKQTAENVSRAMVVYAD</sequence>
<accession>A0A0G1XKA0</accession>
<name>A0A0G1XKA0_9BACT</name>